<dbReference type="Proteomes" id="UP000800041">
    <property type="component" value="Unassembled WGS sequence"/>
</dbReference>
<reference evidence="2" key="1">
    <citation type="journal article" date="2020" name="Stud. Mycol.">
        <title>101 Dothideomycetes genomes: a test case for predicting lifestyles and emergence of pathogens.</title>
        <authorList>
            <person name="Haridas S."/>
            <person name="Albert R."/>
            <person name="Binder M."/>
            <person name="Bloem J."/>
            <person name="Labutti K."/>
            <person name="Salamov A."/>
            <person name="Andreopoulos B."/>
            <person name="Baker S."/>
            <person name="Barry K."/>
            <person name="Bills G."/>
            <person name="Bluhm B."/>
            <person name="Cannon C."/>
            <person name="Castanera R."/>
            <person name="Culley D."/>
            <person name="Daum C."/>
            <person name="Ezra D."/>
            <person name="Gonzalez J."/>
            <person name="Henrissat B."/>
            <person name="Kuo A."/>
            <person name="Liang C."/>
            <person name="Lipzen A."/>
            <person name="Lutzoni F."/>
            <person name="Magnuson J."/>
            <person name="Mondo S."/>
            <person name="Nolan M."/>
            <person name="Ohm R."/>
            <person name="Pangilinan J."/>
            <person name="Park H.-J."/>
            <person name="Ramirez L."/>
            <person name="Alfaro M."/>
            <person name="Sun H."/>
            <person name="Tritt A."/>
            <person name="Yoshinaga Y."/>
            <person name="Zwiers L.-H."/>
            <person name="Turgeon B."/>
            <person name="Goodwin S."/>
            <person name="Spatafora J."/>
            <person name="Crous P."/>
            <person name="Grigoriev I."/>
        </authorList>
    </citation>
    <scope>NUCLEOTIDE SEQUENCE</scope>
    <source>
        <strain evidence="2">CBS 113979</strain>
    </source>
</reference>
<proteinExistence type="predicted"/>
<keyword evidence="3" id="KW-1185">Reference proteome</keyword>
<dbReference type="EMBL" id="ML977154">
    <property type="protein sequence ID" value="KAF1987055.1"/>
    <property type="molecule type" value="Genomic_DNA"/>
</dbReference>
<accession>A0A6G1H1K4</accession>
<protein>
    <submittedName>
        <fullName evidence="2">Uncharacterized protein</fullName>
    </submittedName>
</protein>
<dbReference type="AlphaFoldDB" id="A0A6G1H1K4"/>
<sequence>MELEPATTGGDESADLGNQNVDGTSEVNGTSNASTTKSVSTDRRRDARKRGGENSGEPQRARKRQRKRIITPSASPPPHHDHEHTSTSFAQTSRFSPLSDALSSSNNTGEISELVFTTSPPLKGM</sequence>
<evidence type="ECO:0000313" key="3">
    <source>
        <dbReference type="Proteomes" id="UP000800041"/>
    </source>
</evidence>
<feature type="compositionally biased region" description="Polar residues" evidence="1">
    <location>
        <begin position="16"/>
        <end position="39"/>
    </location>
</feature>
<feature type="region of interest" description="Disordered" evidence="1">
    <location>
        <begin position="1"/>
        <end position="125"/>
    </location>
</feature>
<evidence type="ECO:0000313" key="2">
    <source>
        <dbReference type="EMBL" id="KAF1987055.1"/>
    </source>
</evidence>
<feature type="compositionally biased region" description="Polar residues" evidence="1">
    <location>
        <begin position="86"/>
        <end position="125"/>
    </location>
</feature>
<gene>
    <name evidence="2" type="ORF">K402DRAFT_393212</name>
</gene>
<evidence type="ECO:0000256" key="1">
    <source>
        <dbReference type="SAM" id="MobiDB-lite"/>
    </source>
</evidence>
<name>A0A6G1H1K4_9PEZI</name>
<feature type="compositionally biased region" description="Basic and acidic residues" evidence="1">
    <location>
        <begin position="40"/>
        <end position="52"/>
    </location>
</feature>
<organism evidence="2 3">
    <name type="scientific">Aulographum hederae CBS 113979</name>
    <dbReference type="NCBI Taxonomy" id="1176131"/>
    <lineage>
        <taxon>Eukaryota</taxon>
        <taxon>Fungi</taxon>
        <taxon>Dikarya</taxon>
        <taxon>Ascomycota</taxon>
        <taxon>Pezizomycotina</taxon>
        <taxon>Dothideomycetes</taxon>
        <taxon>Pleosporomycetidae</taxon>
        <taxon>Aulographales</taxon>
        <taxon>Aulographaceae</taxon>
    </lineage>
</organism>